<accession>A0ABT1EVQ3</accession>
<dbReference type="RefSeq" id="WP_156474686.1">
    <property type="nucleotide sequence ID" value="NZ_JAMYZR010000009.1"/>
</dbReference>
<keyword evidence="2" id="KW-1185">Reference proteome</keyword>
<dbReference type="EMBL" id="JAMYZR010000009">
    <property type="protein sequence ID" value="MCP1246010.1"/>
    <property type="molecule type" value="Genomic_DNA"/>
</dbReference>
<reference evidence="1 2" key="1">
    <citation type="submission" date="2022-06" db="EMBL/GenBank/DDBJ databases">
        <title>Acetobacer genomes from food samples.</title>
        <authorList>
            <person name="Sombolestani A."/>
        </authorList>
    </citation>
    <scope>NUCLEOTIDE SEQUENCE [LARGE SCALE GENOMIC DNA]</scope>
    <source>
        <strain evidence="1 2">R-83281</strain>
    </source>
</reference>
<proteinExistence type="predicted"/>
<evidence type="ECO:0000313" key="1">
    <source>
        <dbReference type="EMBL" id="MCP1246010.1"/>
    </source>
</evidence>
<comment type="caution">
    <text evidence="1">The sequence shown here is derived from an EMBL/GenBank/DDBJ whole genome shotgun (WGS) entry which is preliminary data.</text>
</comment>
<dbReference type="Proteomes" id="UP001523543">
    <property type="component" value="Unassembled WGS sequence"/>
</dbReference>
<organism evidence="1 2">
    <name type="scientific">Acetobacter cerevisiae</name>
    <dbReference type="NCBI Taxonomy" id="178900"/>
    <lineage>
        <taxon>Bacteria</taxon>
        <taxon>Pseudomonadati</taxon>
        <taxon>Pseudomonadota</taxon>
        <taxon>Alphaproteobacteria</taxon>
        <taxon>Acetobacterales</taxon>
        <taxon>Acetobacteraceae</taxon>
        <taxon>Acetobacter</taxon>
    </lineage>
</organism>
<gene>
    <name evidence="1" type="ORF">NKW54_08660</name>
</gene>
<evidence type="ECO:0000313" key="2">
    <source>
        <dbReference type="Proteomes" id="UP001523543"/>
    </source>
</evidence>
<protein>
    <submittedName>
        <fullName evidence="1">Uncharacterized protein</fullName>
    </submittedName>
</protein>
<name>A0ABT1EVQ3_9PROT</name>
<sequence length="77" mass="8665">MNTPSYHDLFITTSDIPRTSISNLPFNYKVICTRSAGWELWIGESLAASEYAKDNWLVLDVLGNVIVDGRDNMEEVA</sequence>